<evidence type="ECO:0000259" key="3">
    <source>
        <dbReference type="PROSITE" id="PS51915"/>
    </source>
</evidence>
<dbReference type="Pfam" id="PF07776">
    <property type="entry name" value="zf-AD"/>
    <property type="match status" value="1"/>
</dbReference>
<keyword evidence="5" id="KW-1185">Reference proteome</keyword>
<feature type="binding site" evidence="1">
    <location>
        <position position="24"/>
    </location>
    <ligand>
        <name>Zn(2+)</name>
        <dbReference type="ChEBI" id="CHEBI:29105"/>
    </ligand>
</feature>
<dbReference type="Gene3D" id="3.40.1800.20">
    <property type="match status" value="1"/>
</dbReference>
<dbReference type="STRING" id="7168.A0A182N4T4"/>
<dbReference type="EnsemblMetazoa" id="ADIR002649-RA">
    <property type="protein sequence ID" value="ADIR002649-PA"/>
    <property type="gene ID" value="ADIR002649"/>
</dbReference>
<name>A0A182N4T4_9DIPT</name>
<keyword evidence="1" id="KW-0479">Metal-binding</keyword>
<dbReference type="AlphaFoldDB" id="A0A182N4T4"/>
<evidence type="ECO:0000256" key="1">
    <source>
        <dbReference type="PROSITE-ProRule" id="PRU01263"/>
    </source>
</evidence>
<dbReference type="SUPFAM" id="SSF57716">
    <property type="entry name" value="Glucocorticoid receptor-like (DNA-binding domain)"/>
    <property type="match status" value="1"/>
</dbReference>
<reference evidence="4" key="2">
    <citation type="submission" date="2020-05" db="UniProtKB">
        <authorList>
            <consortium name="EnsemblMetazoa"/>
        </authorList>
    </citation>
    <scope>IDENTIFICATION</scope>
    <source>
        <strain evidence="4">WRAIR2</strain>
    </source>
</reference>
<dbReference type="VEuPathDB" id="VectorBase:ADIR002649"/>
<feature type="region of interest" description="Disordered" evidence="2">
    <location>
        <begin position="139"/>
        <end position="165"/>
    </location>
</feature>
<evidence type="ECO:0000256" key="2">
    <source>
        <dbReference type="SAM" id="MobiDB-lite"/>
    </source>
</evidence>
<reference evidence="5" key="1">
    <citation type="submission" date="2013-03" db="EMBL/GenBank/DDBJ databases">
        <title>The Genome Sequence of Anopheles dirus WRAIR2.</title>
        <authorList>
            <consortium name="The Broad Institute Genomics Platform"/>
            <person name="Neafsey D.E."/>
            <person name="Walton C."/>
            <person name="Walker B."/>
            <person name="Young S.K."/>
            <person name="Zeng Q."/>
            <person name="Gargeya S."/>
            <person name="Fitzgerald M."/>
            <person name="Haas B."/>
            <person name="Abouelleil A."/>
            <person name="Allen A.W."/>
            <person name="Alvarado L."/>
            <person name="Arachchi H.M."/>
            <person name="Berlin A.M."/>
            <person name="Chapman S.B."/>
            <person name="Gainer-Dewar J."/>
            <person name="Goldberg J."/>
            <person name="Griggs A."/>
            <person name="Gujja S."/>
            <person name="Hansen M."/>
            <person name="Howarth C."/>
            <person name="Imamovic A."/>
            <person name="Ireland A."/>
            <person name="Larimer J."/>
            <person name="McCowan C."/>
            <person name="Murphy C."/>
            <person name="Pearson M."/>
            <person name="Poon T.W."/>
            <person name="Priest M."/>
            <person name="Roberts A."/>
            <person name="Saif S."/>
            <person name="Shea T."/>
            <person name="Sisk P."/>
            <person name="Sykes S."/>
            <person name="Wortman J."/>
            <person name="Nusbaum C."/>
            <person name="Birren B."/>
        </authorList>
    </citation>
    <scope>NUCLEOTIDE SEQUENCE [LARGE SCALE GENOMIC DNA]</scope>
    <source>
        <strain evidence="5">WRAIR2</strain>
    </source>
</reference>
<accession>A0A182N4T4</accession>
<feature type="binding site" evidence="1">
    <location>
        <position position="21"/>
    </location>
    <ligand>
        <name>Zn(2+)</name>
        <dbReference type="ChEBI" id="CHEBI:29105"/>
    </ligand>
</feature>
<protein>
    <recommendedName>
        <fullName evidence="3">ZAD domain-containing protein</fullName>
    </recommendedName>
</protein>
<feature type="binding site" evidence="1">
    <location>
        <position position="75"/>
    </location>
    <ligand>
        <name>Zn(2+)</name>
        <dbReference type="ChEBI" id="CHEBI:29105"/>
    </ligand>
</feature>
<proteinExistence type="predicted"/>
<organism evidence="4 5">
    <name type="scientific">Anopheles dirus</name>
    <dbReference type="NCBI Taxonomy" id="7168"/>
    <lineage>
        <taxon>Eukaryota</taxon>
        <taxon>Metazoa</taxon>
        <taxon>Ecdysozoa</taxon>
        <taxon>Arthropoda</taxon>
        <taxon>Hexapoda</taxon>
        <taxon>Insecta</taxon>
        <taxon>Pterygota</taxon>
        <taxon>Neoptera</taxon>
        <taxon>Endopterygota</taxon>
        <taxon>Diptera</taxon>
        <taxon>Nematocera</taxon>
        <taxon>Culicoidea</taxon>
        <taxon>Culicidae</taxon>
        <taxon>Anophelinae</taxon>
        <taxon>Anopheles</taxon>
    </lineage>
</organism>
<sequence length="209" mass="23347">MAASKGDDPIEIANTNFSTCCRLCLSSSDVHSYYDIAHSSLGSEIDISTIEAIQMVINIEVALNEHLPSRICGLCYTRLDDAYCFIRDSVRNNDVFLNYHHSESMDSDSDAASNCNEICREEMRLEIASDPSELKNAEIQNKQQKGAKRGSTTTQNPKDKDQPNGLTAVDFVLQHVIHLRKHLVRMHPSSDMEKSLQAGITARDDLDDQ</sequence>
<feature type="binding site" evidence="1">
    <location>
        <position position="72"/>
    </location>
    <ligand>
        <name>Zn(2+)</name>
        <dbReference type="ChEBI" id="CHEBI:29105"/>
    </ligand>
</feature>
<evidence type="ECO:0000313" key="4">
    <source>
        <dbReference type="EnsemblMetazoa" id="ADIR002649-PA"/>
    </source>
</evidence>
<dbReference type="InterPro" id="IPR012934">
    <property type="entry name" value="Znf_AD"/>
</dbReference>
<keyword evidence="1" id="KW-0862">Zinc</keyword>
<feature type="compositionally biased region" description="Polar residues" evidence="2">
    <location>
        <begin position="139"/>
        <end position="156"/>
    </location>
</feature>
<dbReference type="SMART" id="SM00868">
    <property type="entry name" value="zf-AD"/>
    <property type="match status" value="1"/>
</dbReference>
<dbReference type="GO" id="GO:0005634">
    <property type="term" value="C:nucleus"/>
    <property type="evidence" value="ECO:0007669"/>
    <property type="project" value="InterPro"/>
</dbReference>
<feature type="domain" description="ZAD" evidence="3">
    <location>
        <begin position="19"/>
        <end position="99"/>
    </location>
</feature>
<feature type="region of interest" description="Disordered" evidence="2">
    <location>
        <begin position="187"/>
        <end position="209"/>
    </location>
</feature>
<dbReference type="GO" id="GO:0008270">
    <property type="term" value="F:zinc ion binding"/>
    <property type="evidence" value="ECO:0007669"/>
    <property type="project" value="UniProtKB-UniRule"/>
</dbReference>
<dbReference type="PROSITE" id="PS51915">
    <property type="entry name" value="ZAD"/>
    <property type="match status" value="1"/>
</dbReference>
<keyword evidence="1" id="KW-0863">Zinc-finger</keyword>
<evidence type="ECO:0000313" key="5">
    <source>
        <dbReference type="Proteomes" id="UP000075884"/>
    </source>
</evidence>
<dbReference type="Proteomes" id="UP000075884">
    <property type="component" value="Unassembled WGS sequence"/>
</dbReference>